<dbReference type="OrthoDB" id="10008511at2"/>
<feature type="transmembrane region" description="Helical" evidence="1">
    <location>
        <begin position="154"/>
        <end position="174"/>
    </location>
</feature>
<keyword evidence="3" id="KW-1185">Reference proteome</keyword>
<protein>
    <submittedName>
        <fullName evidence="2">Uncharacterized protein</fullName>
    </submittedName>
</protein>
<comment type="caution">
    <text evidence="2">The sequence shown here is derived from an EMBL/GenBank/DDBJ whole genome shotgun (WGS) entry which is preliminary data.</text>
</comment>
<dbReference type="EMBL" id="VIGX01000001">
    <property type="protein sequence ID" value="TWS30612.1"/>
    <property type="molecule type" value="Genomic_DNA"/>
</dbReference>
<feature type="transmembrane region" description="Helical" evidence="1">
    <location>
        <begin position="122"/>
        <end position="142"/>
    </location>
</feature>
<reference evidence="2 3" key="1">
    <citation type="submission" date="2019-06" db="EMBL/GenBank/DDBJ databases">
        <title>Tsukamurella conjunctivitidis sp. nov., Tsukamurella assacharolytica sp. nov. and Tsukamurella sputae sp. nov. isolated from patients with conjunctivitis, bacteraemia (lymphoma) and respiratory infection (sputum) in Hong Kong.</title>
        <authorList>
            <person name="Teng J.L.L."/>
            <person name="Lee H.H."/>
            <person name="Fong J.Y.H."/>
            <person name="Fok K.M.N."/>
            <person name="Lau S.K.P."/>
            <person name="Woo P.C.Y."/>
        </authorList>
    </citation>
    <scope>NUCLEOTIDE SEQUENCE [LARGE SCALE GENOMIC DNA]</scope>
    <source>
        <strain evidence="2 3">HKU72</strain>
    </source>
</reference>
<evidence type="ECO:0000313" key="2">
    <source>
        <dbReference type="EMBL" id="TWS30612.1"/>
    </source>
</evidence>
<feature type="transmembrane region" description="Helical" evidence="1">
    <location>
        <begin position="97"/>
        <end position="115"/>
    </location>
</feature>
<name>A0A5C5S6X2_9ACTN</name>
<organism evidence="2 3">
    <name type="scientific">Tsukamurella conjunctivitidis</name>
    <dbReference type="NCBI Taxonomy" id="2592068"/>
    <lineage>
        <taxon>Bacteria</taxon>
        <taxon>Bacillati</taxon>
        <taxon>Actinomycetota</taxon>
        <taxon>Actinomycetes</taxon>
        <taxon>Mycobacteriales</taxon>
        <taxon>Tsukamurellaceae</taxon>
        <taxon>Tsukamurella</taxon>
    </lineage>
</organism>
<evidence type="ECO:0000256" key="1">
    <source>
        <dbReference type="SAM" id="Phobius"/>
    </source>
</evidence>
<accession>A0A5C5S6X2</accession>
<gene>
    <name evidence="2" type="ORF">FK530_01710</name>
</gene>
<sequence>MPVRTARSLAVFMGLMTVLWSAMGLRPYPVAALIGAALGAAIVVGALLTARRGSPAPSEPAPRERRSRTVFRVAVAVEVAGALVAIIVLSRSGHQEYVMPAIALVVALHFFVFLIDQPGSTLHIATGTVGGAGAAAAIALMATGTVGRDGGHALAATALAACTFTYGAAFLRVITSITSGPSRA</sequence>
<keyword evidence="1" id="KW-1133">Transmembrane helix</keyword>
<dbReference type="AlphaFoldDB" id="A0A5C5S6X2"/>
<feature type="transmembrane region" description="Helical" evidence="1">
    <location>
        <begin position="31"/>
        <end position="50"/>
    </location>
</feature>
<dbReference type="RefSeq" id="WP_146485248.1">
    <property type="nucleotide sequence ID" value="NZ_VIGX01000001.1"/>
</dbReference>
<feature type="transmembrane region" description="Helical" evidence="1">
    <location>
        <begin position="70"/>
        <end position="91"/>
    </location>
</feature>
<feature type="transmembrane region" description="Helical" evidence="1">
    <location>
        <begin position="7"/>
        <end position="25"/>
    </location>
</feature>
<proteinExistence type="predicted"/>
<evidence type="ECO:0000313" key="3">
    <source>
        <dbReference type="Proteomes" id="UP000319375"/>
    </source>
</evidence>
<keyword evidence="1" id="KW-0812">Transmembrane</keyword>
<dbReference type="Proteomes" id="UP000319375">
    <property type="component" value="Unassembled WGS sequence"/>
</dbReference>
<keyword evidence="1" id="KW-0472">Membrane</keyword>